<dbReference type="CDD" id="cd21609">
    <property type="entry name" value="RRM1_PSRP2_like"/>
    <property type="match status" value="1"/>
</dbReference>
<dbReference type="AlphaFoldDB" id="A0AAU9RF38"/>
<dbReference type="InterPro" id="IPR000504">
    <property type="entry name" value="RRM_dom"/>
</dbReference>
<dbReference type="Proteomes" id="UP000836841">
    <property type="component" value="Unassembled WGS sequence"/>
</dbReference>
<feature type="region of interest" description="Disordered" evidence="3">
    <location>
        <begin position="81"/>
        <end position="114"/>
    </location>
</feature>
<dbReference type="GO" id="GO:1901259">
    <property type="term" value="P:chloroplast rRNA processing"/>
    <property type="evidence" value="ECO:0007669"/>
    <property type="project" value="TreeGrafter"/>
</dbReference>
<dbReference type="GO" id="GO:0003729">
    <property type="term" value="F:mRNA binding"/>
    <property type="evidence" value="ECO:0007669"/>
    <property type="project" value="TreeGrafter"/>
</dbReference>
<reference evidence="5 6" key="1">
    <citation type="submission" date="2022-03" db="EMBL/GenBank/DDBJ databases">
        <authorList>
            <person name="Nunn A."/>
            <person name="Chopra R."/>
            <person name="Nunn A."/>
            <person name="Contreras Garrido A."/>
        </authorList>
    </citation>
    <scope>NUCLEOTIDE SEQUENCE [LARGE SCALE GENOMIC DNA]</scope>
</reference>
<dbReference type="GO" id="GO:0009535">
    <property type="term" value="C:chloroplast thylakoid membrane"/>
    <property type="evidence" value="ECO:0007669"/>
    <property type="project" value="TreeGrafter"/>
</dbReference>
<dbReference type="InterPro" id="IPR012677">
    <property type="entry name" value="Nucleotide-bd_a/b_plait_sf"/>
</dbReference>
<dbReference type="Pfam" id="PF00076">
    <property type="entry name" value="RRM_1"/>
    <property type="match status" value="1"/>
</dbReference>
<sequence>MAATALAGATSSSSLSFCNKVPHLLSDYCSPASIPITAYLTSKIKPIKSLKLRSHYLHTPQLFLHFGYSVRASSAFDSVDVAATEDEEPPESSSETEQGEEDEEDGQTATESAEAGRLYVGNLPYAMTSSELREIFAQAGSVASVEIVYDRVTDRSRGFAFVTMGSVEEAQEAIRMFDESQVGGRTVKVNFPEVPRGGLREAFGDQPGLLSAKVIYDRDSGRSRGGGRATFAIKHGRTKSSDNSTNTSRGFRKQF</sequence>
<dbReference type="Gene3D" id="3.30.70.330">
    <property type="match status" value="1"/>
</dbReference>
<keyword evidence="1 2" id="KW-0694">RNA-binding</keyword>
<feature type="region of interest" description="Disordered" evidence="3">
    <location>
        <begin position="220"/>
        <end position="255"/>
    </location>
</feature>
<evidence type="ECO:0000256" key="3">
    <source>
        <dbReference type="SAM" id="MobiDB-lite"/>
    </source>
</evidence>
<proteinExistence type="predicted"/>
<evidence type="ECO:0000256" key="1">
    <source>
        <dbReference type="ARBA" id="ARBA00022884"/>
    </source>
</evidence>
<protein>
    <recommendedName>
        <fullName evidence="4">RRM domain-containing protein</fullName>
    </recommendedName>
</protein>
<evidence type="ECO:0000313" key="5">
    <source>
        <dbReference type="EMBL" id="CAH2040842.1"/>
    </source>
</evidence>
<dbReference type="SMART" id="SM00360">
    <property type="entry name" value="RRM"/>
    <property type="match status" value="1"/>
</dbReference>
<name>A0AAU9RF38_THLAR</name>
<dbReference type="PANTHER" id="PTHR48025">
    <property type="entry name" value="OS02G0815200 PROTEIN"/>
    <property type="match status" value="1"/>
</dbReference>
<organism evidence="5 6">
    <name type="scientific">Thlaspi arvense</name>
    <name type="common">Field penny-cress</name>
    <dbReference type="NCBI Taxonomy" id="13288"/>
    <lineage>
        <taxon>Eukaryota</taxon>
        <taxon>Viridiplantae</taxon>
        <taxon>Streptophyta</taxon>
        <taxon>Embryophyta</taxon>
        <taxon>Tracheophyta</taxon>
        <taxon>Spermatophyta</taxon>
        <taxon>Magnoliopsida</taxon>
        <taxon>eudicotyledons</taxon>
        <taxon>Gunneridae</taxon>
        <taxon>Pentapetalae</taxon>
        <taxon>rosids</taxon>
        <taxon>malvids</taxon>
        <taxon>Brassicales</taxon>
        <taxon>Brassicaceae</taxon>
        <taxon>Thlaspideae</taxon>
        <taxon>Thlaspi</taxon>
    </lineage>
</organism>
<feature type="compositionally biased region" description="Acidic residues" evidence="3">
    <location>
        <begin position="97"/>
        <end position="106"/>
    </location>
</feature>
<dbReference type="EMBL" id="CAJVSB020000033">
    <property type="protein sequence ID" value="CAH2040842.1"/>
    <property type="molecule type" value="Genomic_DNA"/>
</dbReference>
<evidence type="ECO:0000313" key="6">
    <source>
        <dbReference type="Proteomes" id="UP000836841"/>
    </source>
</evidence>
<dbReference type="PANTHER" id="PTHR48025:SF11">
    <property type="entry name" value="RNA-BINDING PROTEIN CP33, CHLOROPLASTIC"/>
    <property type="match status" value="1"/>
</dbReference>
<gene>
    <name evidence="5" type="ORF">TAV2_LOCUS4212</name>
</gene>
<dbReference type="PROSITE" id="PS50102">
    <property type="entry name" value="RRM"/>
    <property type="match status" value="1"/>
</dbReference>
<accession>A0AAU9RF38</accession>
<evidence type="ECO:0000259" key="4">
    <source>
        <dbReference type="PROSITE" id="PS50102"/>
    </source>
</evidence>
<dbReference type="InterPro" id="IPR035979">
    <property type="entry name" value="RBD_domain_sf"/>
</dbReference>
<comment type="caution">
    <text evidence="5">The sequence shown here is derived from an EMBL/GenBank/DDBJ whole genome shotgun (WGS) entry which is preliminary data.</text>
</comment>
<keyword evidence="6" id="KW-1185">Reference proteome</keyword>
<dbReference type="InterPro" id="IPR050502">
    <property type="entry name" value="Euk_RNA-bind_prot"/>
</dbReference>
<dbReference type="SUPFAM" id="SSF54928">
    <property type="entry name" value="RNA-binding domain, RBD"/>
    <property type="match status" value="1"/>
</dbReference>
<feature type="domain" description="RRM" evidence="4">
    <location>
        <begin position="116"/>
        <end position="194"/>
    </location>
</feature>
<evidence type="ECO:0000256" key="2">
    <source>
        <dbReference type="PROSITE-ProRule" id="PRU00176"/>
    </source>
</evidence>